<sequence>MKNIHVSAAVIFRTTDDGTKEVFATARGYGDYKGWWEFPGGKIEHDESGNEIETPEEALIREIHEELDSKIKVHEKIQTVEWDYPKFHLKMECFRCELVEGKLTLLEAEDAKWLNADNLKTVKWLPADELILDKVNALFN</sequence>
<organism evidence="18 19">
    <name type="scientific">Treponema peruense</name>
    <dbReference type="NCBI Taxonomy" id="2787628"/>
    <lineage>
        <taxon>Bacteria</taxon>
        <taxon>Pseudomonadati</taxon>
        <taxon>Spirochaetota</taxon>
        <taxon>Spirochaetia</taxon>
        <taxon>Spirochaetales</taxon>
        <taxon>Treponemataceae</taxon>
        <taxon>Treponema</taxon>
    </lineage>
</organism>
<dbReference type="PANTHER" id="PTHR47707">
    <property type="entry name" value="8-OXO-DGTP DIPHOSPHATASE"/>
    <property type="match status" value="1"/>
</dbReference>
<evidence type="ECO:0000256" key="9">
    <source>
        <dbReference type="ARBA" id="ARBA00023204"/>
    </source>
</evidence>
<dbReference type="InterPro" id="IPR020476">
    <property type="entry name" value="Nudix_hydrolase"/>
</dbReference>
<dbReference type="Proteomes" id="UP000595224">
    <property type="component" value="Chromosome"/>
</dbReference>
<evidence type="ECO:0000256" key="11">
    <source>
        <dbReference type="ARBA" id="ARBA00036904"/>
    </source>
</evidence>
<dbReference type="PRINTS" id="PR00502">
    <property type="entry name" value="NUDIXFAMILY"/>
</dbReference>
<dbReference type="InterPro" id="IPR000086">
    <property type="entry name" value="NUDIX_hydrolase_dom"/>
</dbReference>
<dbReference type="RefSeq" id="WP_198441877.1">
    <property type="nucleotide sequence ID" value="NZ_CBCSHE010000003.1"/>
</dbReference>
<reference evidence="18 19" key="1">
    <citation type="submission" date="2020-11" db="EMBL/GenBank/DDBJ databases">
        <title>Treponema Peruensis nv. sp., first commensal Treponema isolated from human feces.</title>
        <authorList>
            <person name="Belkhou C."/>
            <person name="Raes J."/>
        </authorList>
    </citation>
    <scope>NUCLEOTIDE SEQUENCE [LARGE SCALE GENOMIC DNA]</scope>
    <source>
        <strain evidence="18 19">RCC2812</strain>
    </source>
</reference>
<evidence type="ECO:0000256" key="3">
    <source>
        <dbReference type="ARBA" id="ARBA00022457"/>
    </source>
</evidence>
<evidence type="ECO:0000256" key="16">
    <source>
        <dbReference type="ARBA" id="ARBA00042798"/>
    </source>
</evidence>
<dbReference type="GO" id="GO:0044716">
    <property type="term" value="F:8-oxo-GDP phosphatase activity"/>
    <property type="evidence" value="ECO:0007669"/>
    <property type="project" value="TreeGrafter"/>
</dbReference>
<proteinExistence type="inferred from homology"/>
<evidence type="ECO:0000256" key="13">
    <source>
        <dbReference type="ARBA" id="ARBA00040794"/>
    </source>
</evidence>
<evidence type="ECO:0000259" key="17">
    <source>
        <dbReference type="PROSITE" id="PS51462"/>
    </source>
</evidence>
<dbReference type="GO" id="GO:0044715">
    <property type="term" value="F:8-oxo-dGDP phosphatase activity"/>
    <property type="evidence" value="ECO:0007669"/>
    <property type="project" value="TreeGrafter"/>
</dbReference>
<dbReference type="PROSITE" id="PS51462">
    <property type="entry name" value="NUDIX"/>
    <property type="match status" value="1"/>
</dbReference>
<keyword evidence="3" id="KW-0515">Mutator protein</keyword>
<comment type="similarity">
    <text evidence="2">Belongs to the Nudix hydrolase family.</text>
</comment>
<evidence type="ECO:0000256" key="4">
    <source>
        <dbReference type="ARBA" id="ARBA00022705"/>
    </source>
</evidence>
<dbReference type="PANTHER" id="PTHR47707:SF1">
    <property type="entry name" value="NUDIX HYDROLASE FAMILY PROTEIN"/>
    <property type="match status" value="1"/>
</dbReference>
<keyword evidence="9" id="KW-0234">DNA repair</keyword>
<evidence type="ECO:0000256" key="12">
    <source>
        <dbReference type="ARBA" id="ARBA00038905"/>
    </source>
</evidence>
<dbReference type="EC" id="3.6.1.55" evidence="12"/>
<dbReference type="InterPro" id="IPR047127">
    <property type="entry name" value="MutT-like"/>
</dbReference>
<protein>
    <recommendedName>
        <fullName evidence="13">8-oxo-dGTP diphosphatase</fullName>
        <ecNumber evidence="12">3.6.1.55</ecNumber>
    </recommendedName>
    <alternativeName>
        <fullName evidence="16">7,8-dihydro-8-oxoguanine-triphosphatase</fullName>
    </alternativeName>
    <alternativeName>
        <fullName evidence="15">Mutator protein MutT</fullName>
    </alternativeName>
    <alternativeName>
        <fullName evidence="14">dGTP pyrophosphohydrolase</fullName>
    </alternativeName>
</protein>
<keyword evidence="8" id="KW-0460">Magnesium</keyword>
<keyword evidence="19" id="KW-1185">Reference proteome</keyword>
<evidence type="ECO:0000256" key="6">
    <source>
        <dbReference type="ARBA" id="ARBA00022763"/>
    </source>
</evidence>
<comment type="catalytic activity">
    <reaction evidence="11">
        <text>8-oxo-GTP + H2O = 8-oxo-GMP + diphosphate + H(+)</text>
        <dbReference type="Rhea" id="RHEA:67616"/>
        <dbReference type="ChEBI" id="CHEBI:15377"/>
        <dbReference type="ChEBI" id="CHEBI:15378"/>
        <dbReference type="ChEBI" id="CHEBI:33019"/>
        <dbReference type="ChEBI" id="CHEBI:143553"/>
        <dbReference type="ChEBI" id="CHEBI:145694"/>
    </reaction>
</comment>
<evidence type="ECO:0000256" key="2">
    <source>
        <dbReference type="ARBA" id="ARBA00005582"/>
    </source>
</evidence>
<evidence type="ECO:0000256" key="10">
    <source>
        <dbReference type="ARBA" id="ARBA00035861"/>
    </source>
</evidence>
<evidence type="ECO:0000256" key="15">
    <source>
        <dbReference type="ARBA" id="ARBA00041979"/>
    </source>
</evidence>
<evidence type="ECO:0000313" key="19">
    <source>
        <dbReference type="Proteomes" id="UP000595224"/>
    </source>
</evidence>
<gene>
    <name evidence="18" type="ORF">IWA51_06830</name>
</gene>
<dbReference type="CDD" id="cd03425">
    <property type="entry name" value="NUDIX_MutT_NudA_like"/>
    <property type="match status" value="1"/>
</dbReference>
<dbReference type="Pfam" id="PF00293">
    <property type="entry name" value="NUDIX"/>
    <property type="match status" value="1"/>
</dbReference>
<keyword evidence="6" id="KW-0227">DNA damage</keyword>
<evidence type="ECO:0000256" key="14">
    <source>
        <dbReference type="ARBA" id="ARBA00041592"/>
    </source>
</evidence>
<comment type="cofactor">
    <cofactor evidence="1">
        <name>Mg(2+)</name>
        <dbReference type="ChEBI" id="CHEBI:18420"/>
    </cofactor>
</comment>
<dbReference type="InterPro" id="IPR015797">
    <property type="entry name" value="NUDIX_hydrolase-like_dom_sf"/>
</dbReference>
<accession>A0A7T3V3Z1</accession>
<dbReference type="Gene3D" id="3.90.79.10">
    <property type="entry name" value="Nucleoside Triphosphate Pyrophosphohydrolase"/>
    <property type="match status" value="1"/>
</dbReference>
<keyword evidence="7 18" id="KW-0378">Hydrolase</keyword>
<evidence type="ECO:0000256" key="5">
    <source>
        <dbReference type="ARBA" id="ARBA00022723"/>
    </source>
</evidence>
<dbReference type="GO" id="GO:0035539">
    <property type="term" value="F:8-oxo-7,8-dihydrodeoxyguanosine triphosphate pyrophosphatase activity"/>
    <property type="evidence" value="ECO:0007669"/>
    <property type="project" value="UniProtKB-EC"/>
</dbReference>
<dbReference type="GO" id="GO:0046872">
    <property type="term" value="F:metal ion binding"/>
    <property type="evidence" value="ECO:0007669"/>
    <property type="project" value="UniProtKB-KW"/>
</dbReference>
<dbReference type="SUPFAM" id="SSF55811">
    <property type="entry name" value="Nudix"/>
    <property type="match status" value="1"/>
</dbReference>
<dbReference type="AlphaFoldDB" id="A0A7T3V3Z1"/>
<dbReference type="GO" id="GO:0008413">
    <property type="term" value="F:8-oxo-7,8-dihydroguanosine triphosphate pyrophosphatase activity"/>
    <property type="evidence" value="ECO:0007669"/>
    <property type="project" value="TreeGrafter"/>
</dbReference>
<evidence type="ECO:0000256" key="8">
    <source>
        <dbReference type="ARBA" id="ARBA00022842"/>
    </source>
</evidence>
<comment type="catalytic activity">
    <reaction evidence="10">
        <text>8-oxo-dGTP + H2O = 8-oxo-dGMP + diphosphate + H(+)</text>
        <dbReference type="Rhea" id="RHEA:31575"/>
        <dbReference type="ChEBI" id="CHEBI:15377"/>
        <dbReference type="ChEBI" id="CHEBI:15378"/>
        <dbReference type="ChEBI" id="CHEBI:33019"/>
        <dbReference type="ChEBI" id="CHEBI:63224"/>
        <dbReference type="ChEBI" id="CHEBI:77896"/>
        <dbReference type="EC" id="3.6.1.55"/>
    </reaction>
</comment>
<keyword evidence="4" id="KW-0235">DNA replication</keyword>
<evidence type="ECO:0000313" key="18">
    <source>
        <dbReference type="EMBL" id="QPZ99997.1"/>
    </source>
</evidence>
<evidence type="ECO:0000256" key="1">
    <source>
        <dbReference type="ARBA" id="ARBA00001946"/>
    </source>
</evidence>
<name>A0A7T3V3Z1_9SPIR</name>
<dbReference type="EMBL" id="CP064936">
    <property type="protein sequence ID" value="QPZ99997.1"/>
    <property type="molecule type" value="Genomic_DNA"/>
</dbReference>
<dbReference type="GO" id="GO:0006260">
    <property type="term" value="P:DNA replication"/>
    <property type="evidence" value="ECO:0007669"/>
    <property type="project" value="UniProtKB-KW"/>
</dbReference>
<evidence type="ECO:0000256" key="7">
    <source>
        <dbReference type="ARBA" id="ARBA00022801"/>
    </source>
</evidence>
<feature type="domain" description="Nudix hydrolase" evidence="17">
    <location>
        <begin position="2"/>
        <end position="139"/>
    </location>
</feature>
<keyword evidence="5" id="KW-0479">Metal-binding</keyword>
<dbReference type="GO" id="GO:0006281">
    <property type="term" value="P:DNA repair"/>
    <property type="evidence" value="ECO:0007669"/>
    <property type="project" value="UniProtKB-KW"/>
</dbReference>
<dbReference type="KEGG" id="tper:IWA51_06830"/>